<sequence>MASLQISLSHPLHTRSSSQKNLLNLPHFPSFSLALSLTFPAL</sequence>
<evidence type="ECO:0000313" key="1">
    <source>
        <dbReference type="EMBL" id="OMP07409.1"/>
    </source>
</evidence>
<keyword evidence="2" id="KW-1185">Reference proteome</keyword>
<dbReference type="Proteomes" id="UP000187203">
    <property type="component" value="Unassembled WGS sequence"/>
</dbReference>
<comment type="caution">
    <text evidence="1">The sequence shown here is derived from an EMBL/GenBank/DDBJ whole genome shotgun (WGS) entry which is preliminary data.</text>
</comment>
<protein>
    <submittedName>
        <fullName evidence="1">Uncharacterized protein</fullName>
    </submittedName>
</protein>
<gene>
    <name evidence="1" type="ORF">COLO4_07365</name>
</gene>
<name>A0A1R3KK23_9ROSI</name>
<reference evidence="2" key="1">
    <citation type="submission" date="2013-09" db="EMBL/GenBank/DDBJ databases">
        <title>Corchorus olitorius genome sequencing.</title>
        <authorList>
            <person name="Alam M."/>
            <person name="Haque M.S."/>
            <person name="Islam M.S."/>
            <person name="Emdad E.M."/>
            <person name="Islam M.M."/>
            <person name="Ahmed B."/>
            <person name="Halim A."/>
            <person name="Hossen Q.M.M."/>
            <person name="Hossain M.Z."/>
            <person name="Ahmed R."/>
            <person name="Khan M.M."/>
            <person name="Islam R."/>
            <person name="Rashid M.M."/>
            <person name="Khan S.A."/>
            <person name="Rahman M.S."/>
            <person name="Alam M."/>
            <person name="Yahiya A.S."/>
            <person name="Khan M.S."/>
            <person name="Azam M.S."/>
            <person name="Haque T."/>
            <person name="Lashkar M.Z.H."/>
            <person name="Akhand A.I."/>
            <person name="Morshed G."/>
            <person name="Roy S."/>
            <person name="Uddin K.S."/>
            <person name="Rabeya T."/>
            <person name="Hossain A.S."/>
            <person name="Chowdhury A."/>
            <person name="Snigdha A.R."/>
            <person name="Mortoza M.S."/>
            <person name="Matin S.A."/>
            <person name="Hoque S.M.E."/>
            <person name="Islam M.K."/>
            <person name="Roy D.K."/>
            <person name="Haider R."/>
            <person name="Moosa M.M."/>
            <person name="Elias S.M."/>
            <person name="Hasan A.M."/>
            <person name="Jahan S."/>
            <person name="Shafiuddin M."/>
            <person name="Mahmood N."/>
            <person name="Shommy N.S."/>
        </authorList>
    </citation>
    <scope>NUCLEOTIDE SEQUENCE [LARGE SCALE GENOMIC DNA]</scope>
    <source>
        <strain evidence="2">cv. O-4</strain>
    </source>
</reference>
<dbReference type="EMBL" id="AWUE01013252">
    <property type="protein sequence ID" value="OMP07409.1"/>
    <property type="molecule type" value="Genomic_DNA"/>
</dbReference>
<evidence type="ECO:0000313" key="2">
    <source>
        <dbReference type="Proteomes" id="UP000187203"/>
    </source>
</evidence>
<organism evidence="1 2">
    <name type="scientific">Corchorus olitorius</name>
    <dbReference type="NCBI Taxonomy" id="93759"/>
    <lineage>
        <taxon>Eukaryota</taxon>
        <taxon>Viridiplantae</taxon>
        <taxon>Streptophyta</taxon>
        <taxon>Embryophyta</taxon>
        <taxon>Tracheophyta</taxon>
        <taxon>Spermatophyta</taxon>
        <taxon>Magnoliopsida</taxon>
        <taxon>eudicotyledons</taxon>
        <taxon>Gunneridae</taxon>
        <taxon>Pentapetalae</taxon>
        <taxon>rosids</taxon>
        <taxon>malvids</taxon>
        <taxon>Malvales</taxon>
        <taxon>Malvaceae</taxon>
        <taxon>Grewioideae</taxon>
        <taxon>Apeibeae</taxon>
        <taxon>Corchorus</taxon>
    </lineage>
</organism>
<proteinExistence type="predicted"/>
<dbReference type="AlphaFoldDB" id="A0A1R3KK23"/>
<accession>A0A1R3KK23</accession>